<sequence length="134" mass="14591">MRSSTLATFVSLLAFGTMASPASNAIDTRQDDILVIFKTYADAPKCRPGQGSDNYSNIVFGYRSQAVSGECLKFSQAGGWDGLKAVAHYATDFNVTAYAYPNDNCVDNGHKAALFDSVCQSTSSNYLSWNFVKW</sequence>
<keyword evidence="1" id="KW-0732">Signal</keyword>
<proteinExistence type="predicted"/>
<accession>A0A136IWW8</accession>
<feature type="signal peptide" evidence="1">
    <location>
        <begin position="1"/>
        <end position="19"/>
    </location>
</feature>
<feature type="chain" id="PRO_5007293253" evidence="1">
    <location>
        <begin position="20"/>
        <end position="134"/>
    </location>
</feature>
<dbReference type="InParanoid" id="A0A136IWW8"/>
<dbReference type="Proteomes" id="UP000070501">
    <property type="component" value="Unassembled WGS sequence"/>
</dbReference>
<dbReference type="AlphaFoldDB" id="A0A136IWW8"/>
<evidence type="ECO:0000313" key="2">
    <source>
        <dbReference type="EMBL" id="KXJ89403.1"/>
    </source>
</evidence>
<organism evidence="2 3">
    <name type="scientific">Microdochium bolleyi</name>
    <dbReference type="NCBI Taxonomy" id="196109"/>
    <lineage>
        <taxon>Eukaryota</taxon>
        <taxon>Fungi</taxon>
        <taxon>Dikarya</taxon>
        <taxon>Ascomycota</taxon>
        <taxon>Pezizomycotina</taxon>
        <taxon>Sordariomycetes</taxon>
        <taxon>Xylariomycetidae</taxon>
        <taxon>Xylariales</taxon>
        <taxon>Microdochiaceae</taxon>
        <taxon>Microdochium</taxon>
    </lineage>
</organism>
<evidence type="ECO:0000256" key="1">
    <source>
        <dbReference type="SAM" id="SignalP"/>
    </source>
</evidence>
<dbReference type="EMBL" id="KQ964255">
    <property type="protein sequence ID" value="KXJ89403.1"/>
    <property type="molecule type" value="Genomic_DNA"/>
</dbReference>
<reference evidence="3" key="1">
    <citation type="submission" date="2016-02" db="EMBL/GenBank/DDBJ databases">
        <title>Draft genome sequence of Microdochium bolleyi, a fungal endophyte of beachgrass.</title>
        <authorList>
            <consortium name="DOE Joint Genome Institute"/>
            <person name="David A.S."/>
            <person name="May G."/>
            <person name="Haridas S."/>
            <person name="Lim J."/>
            <person name="Wang M."/>
            <person name="Labutti K."/>
            <person name="Lipzen A."/>
            <person name="Barry K."/>
            <person name="Grigoriev I.V."/>
        </authorList>
    </citation>
    <scope>NUCLEOTIDE SEQUENCE [LARGE SCALE GENOMIC DNA]</scope>
    <source>
        <strain evidence="3">J235TASD1</strain>
    </source>
</reference>
<gene>
    <name evidence="2" type="ORF">Micbo1qcDRAFT_196742</name>
</gene>
<evidence type="ECO:0000313" key="3">
    <source>
        <dbReference type="Proteomes" id="UP000070501"/>
    </source>
</evidence>
<protein>
    <submittedName>
        <fullName evidence="2">Uncharacterized protein</fullName>
    </submittedName>
</protein>
<name>A0A136IWW8_9PEZI</name>
<keyword evidence="3" id="KW-1185">Reference proteome</keyword>
<dbReference type="OrthoDB" id="10310500at2759"/>